<gene>
    <name evidence="7" type="ORF">AX774_g7129</name>
</gene>
<dbReference type="GO" id="GO:0071540">
    <property type="term" value="C:eukaryotic translation initiation factor 3 complex, eIF3e"/>
    <property type="evidence" value="ECO:0007669"/>
    <property type="project" value="TreeGrafter"/>
</dbReference>
<proteinExistence type="predicted"/>
<keyword evidence="2" id="KW-0963">Cytoplasm</keyword>
<keyword evidence="4" id="KW-0694">RNA-binding</keyword>
<dbReference type="InterPro" id="IPR054711">
    <property type="entry name" value="eIF3a_PCI_TPR-like"/>
</dbReference>
<dbReference type="PANTHER" id="PTHR14005:SF0">
    <property type="entry name" value="EUKARYOTIC TRANSLATION INITIATION FACTOR 3 SUBUNIT A"/>
    <property type="match status" value="1"/>
</dbReference>
<evidence type="ECO:0000256" key="4">
    <source>
        <dbReference type="ARBA" id="ARBA00022884"/>
    </source>
</evidence>
<dbReference type="PANTHER" id="PTHR14005">
    <property type="entry name" value="EUKARYOTIC TRANSLATION INITIATION FACTOR 3, THETA SUBUNIT"/>
    <property type="match status" value="1"/>
</dbReference>
<keyword evidence="5" id="KW-0648">Protein biosynthesis</keyword>
<evidence type="ECO:0000313" key="8">
    <source>
        <dbReference type="Proteomes" id="UP000188320"/>
    </source>
</evidence>
<feature type="domain" description="eIF3a PCI" evidence="6">
    <location>
        <begin position="9"/>
        <end position="283"/>
    </location>
</feature>
<name>A0A1R1PEP6_ZANCU</name>
<reference evidence="8" key="1">
    <citation type="submission" date="2017-01" db="EMBL/GenBank/DDBJ databases">
        <authorList>
            <person name="Wang Y."/>
            <person name="White M."/>
            <person name="Kvist S."/>
            <person name="Moncalvo J.-M."/>
        </authorList>
    </citation>
    <scope>NUCLEOTIDE SEQUENCE [LARGE SCALE GENOMIC DNA]</scope>
    <source>
        <strain evidence="8">COL-18-3</strain>
    </source>
</reference>
<dbReference type="GO" id="GO:0043614">
    <property type="term" value="C:multi-eIF complex"/>
    <property type="evidence" value="ECO:0007669"/>
    <property type="project" value="TreeGrafter"/>
</dbReference>
<evidence type="ECO:0000256" key="3">
    <source>
        <dbReference type="ARBA" id="ARBA00022540"/>
    </source>
</evidence>
<dbReference type="InterPro" id="IPR027512">
    <property type="entry name" value="EIF3A"/>
</dbReference>
<evidence type="ECO:0000256" key="5">
    <source>
        <dbReference type="ARBA" id="ARBA00022917"/>
    </source>
</evidence>
<keyword evidence="8" id="KW-1185">Reference proteome</keyword>
<sequence length="396" mass="44595">MAPLFQRPENALKRSEELLAVGQSAAALQTLTNALMNKKAASSGTDVVWTVIKKVIELAVEQRKSTVLRESLQLFRNMTQNTNIELIEKAVGYTLQLAEEKVKLARKTADKIALEAIEDLEEMETPESMLLSVVSAEQSKDRTDRAVVTPWLKFLWENFRNMVDLLKNNLKLEKLYQDISRQAIQFCLEYQRKAEYQKLSEMLRTHLQFAVKGPQQQHKVNLNDADTIQRFMDTRFYQLKVATDMELWQESFKVIEDIHNLIVQTRRTVKVAALADYYDKLARNTGKDSWCGGVATGSRQCAFEYTFGANCSSPARTVIIEDSSIQSNKEAYIIVAFADTTNQSIIDQKSGAAECVGERTCRAKTAVLFAGEAVPPIVDMQVACTNSARPCGPTCR</sequence>
<evidence type="ECO:0000256" key="1">
    <source>
        <dbReference type="ARBA" id="ARBA00004496"/>
    </source>
</evidence>
<comment type="subcellular location">
    <subcellularLocation>
        <location evidence="1">Cytoplasm</location>
    </subcellularLocation>
</comment>
<dbReference type="AlphaFoldDB" id="A0A1R1PEP6"/>
<evidence type="ECO:0000259" key="6">
    <source>
        <dbReference type="Pfam" id="PF22591"/>
    </source>
</evidence>
<organism evidence="7 8">
    <name type="scientific">Zancudomyces culisetae</name>
    <name type="common">Gut fungus</name>
    <name type="synonym">Smittium culisetae</name>
    <dbReference type="NCBI Taxonomy" id="1213189"/>
    <lineage>
        <taxon>Eukaryota</taxon>
        <taxon>Fungi</taxon>
        <taxon>Fungi incertae sedis</taxon>
        <taxon>Zoopagomycota</taxon>
        <taxon>Kickxellomycotina</taxon>
        <taxon>Harpellomycetes</taxon>
        <taxon>Harpellales</taxon>
        <taxon>Legeriomycetaceae</taxon>
        <taxon>Zancudomyces</taxon>
    </lineage>
</organism>
<dbReference type="GO" id="GO:0002188">
    <property type="term" value="P:translation reinitiation"/>
    <property type="evidence" value="ECO:0007669"/>
    <property type="project" value="TreeGrafter"/>
</dbReference>
<dbReference type="Pfam" id="PF22591">
    <property type="entry name" value="eIF3a_PCI_TPR-like"/>
    <property type="match status" value="1"/>
</dbReference>
<dbReference type="EMBL" id="LSSK01001553">
    <property type="protein sequence ID" value="OMH79447.1"/>
    <property type="molecule type" value="Genomic_DNA"/>
</dbReference>
<protein>
    <submittedName>
        <fullName evidence="7">Eukaryotic translation initiation factor 3 subunit A</fullName>
    </submittedName>
</protein>
<dbReference type="GO" id="GO:0003743">
    <property type="term" value="F:translation initiation factor activity"/>
    <property type="evidence" value="ECO:0007669"/>
    <property type="project" value="UniProtKB-KW"/>
</dbReference>
<keyword evidence="3 7" id="KW-0396">Initiation factor</keyword>
<dbReference type="Proteomes" id="UP000188320">
    <property type="component" value="Unassembled WGS sequence"/>
</dbReference>
<dbReference type="GO" id="GO:0071541">
    <property type="term" value="C:eukaryotic translation initiation factor 3 complex, eIF3m"/>
    <property type="evidence" value="ECO:0007669"/>
    <property type="project" value="TreeGrafter"/>
</dbReference>
<dbReference type="FunFam" id="4.10.860.10:FF:000001">
    <property type="entry name" value="Eukaryotic translation initiation factor 3 subunit A"/>
    <property type="match status" value="1"/>
</dbReference>
<accession>A0A1R1PEP6</accession>
<dbReference type="GO" id="GO:0003729">
    <property type="term" value="F:mRNA binding"/>
    <property type="evidence" value="ECO:0007669"/>
    <property type="project" value="TreeGrafter"/>
</dbReference>
<evidence type="ECO:0000256" key="2">
    <source>
        <dbReference type="ARBA" id="ARBA00022490"/>
    </source>
</evidence>
<comment type="caution">
    <text evidence="7">The sequence shown here is derived from an EMBL/GenBank/DDBJ whole genome shotgun (WGS) entry which is preliminary data.</text>
</comment>
<dbReference type="OrthoDB" id="18884at2759"/>
<dbReference type="GO" id="GO:0001732">
    <property type="term" value="P:formation of cytoplasmic translation initiation complex"/>
    <property type="evidence" value="ECO:0007669"/>
    <property type="project" value="TreeGrafter"/>
</dbReference>
<evidence type="ECO:0000313" key="7">
    <source>
        <dbReference type="EMBL" id="OMH79447.1"/>
    </source>
</evidence>
<dbReference type="Gene3D" id="4.10.860.10">
    <property type="entry name" value="UVR domain"/>
    <property type="match status" value="1"/>
</dbReference>